<dbReference type="EMBL" id="KC894740">
    <property type="protein sequence ID" value="AGO19800.1"/>
    <property type="molecule type" value="Genomic_DNA"/>
</dbReference>
<evidence type="ECO:0000256" key="1">
    <source>
        <dbReference type="SAM" id="Phobius"/>
    </source>
</evidence>
<keyword evidence="1" id="KW-0472">Membrane</keyword>
<organism evidence="2">
    <name type="scientific">Phyllymenia taiwanensis</name>
    <dbReference type="NCBI Taxonomy" id="1260292"/>
    <lineage>
        <taxon>Eukaryota</taxon>
        <taxon>Rhodophyta</taxon>
        <taxon>Florideophyceae</taxon>
        <taxon>Rhodymeniophycidae</taxon>
        <taxon>Halymeniales</taxon>
        <taxon>Halymeniaceae</taxon>
        <taxon>Phyllymenia</taxon>
    </lineage>
</organism>
<keyword evidence="2" id="KW-0934">Plastid</keyword>
<keyword evidence="1" id="KW-1133">Transmembrane helix</keyword>
<proteinExistence type="predicted"/>
<reference evidence="2" key="1">
    <citation type="journal article" date="2013" name="PLoS ONE">
        <title>The Plastid Genome of the Red Macroalga Grateloupia taiwanensis (Halymeniaceae).</title>
        <authorList>
            <person name="Depriest M.S."/>
            <person name="Bhattacharya D."/>
            <person name="Lopez-Bautista J.M."/>
        </authorList>
    </citation>
    <scope>NUCLEOTIDE SEQUENCE</scope>
</reference>
<dbReference type="GeneID" id="16017099"/>
<feature type="transmembrane region" description="Helical" evidence="1">
    <location>
        <begin position="12"/>
        <end position="28"/>
    </location>
</feature>
<dbReference type="AlphaFoldDB" id="R9XYE2"/>
<accession>R9XYE2</accession>
<dbReference type="RefSeq" id="YP_008144777.1">
    <property type="nucleotide sequence ID" value="NC_021618.1"/>
</dbReference>
<keyword evidence="1" id="KW-0812">Transmembrane</keyword>
<reference evidence="2" key="2">
    <citation type="submission" date="2013-04" db="EMBL/GenBank/DDBJ databases">
        <authorList>
            <person name="DePriest M.S.Jr."/>
            <person name="Bhattacharya D."/>
            <person name="Lopez-Bautista J.M."/>
        </authorList>
    </citation>
    <scope>NUCLEOTIDE SEQUENCE</scope>
</reference>
<gene>
    <name evidence="2" type="primary">orf528</name>
</gene>
<protein>
    <submittedName>
        <fullName evidence="2">Uncharacterized protein</fullName>
    </submittedName>
</protein>
<geneLocation type="plastid" evidence="2"/>
<name>R9XYE2_9FLOR</name>
<sequence>MFSKKKRLTKLHLAFFFFTFTQIISLYFY</sequence>
<evidence type="ECO:0000313" key="2">
    <source>
        <dbReference type="EMBL" id="AGO19800.1"/>
    </source>
</evidence>